<evidence type="ECO:0000313" key="2">
    <source>
        <dbReference type="Proteomes" id="UP000784294"/>
    </source>
</evidence>
<reference evidence="1" key="1">
    <citation type="submission" date="2018-11" db="EMBL/GenBank/DDBJ databases">
        <authorList>
            <consortium name="Pathogen Informatics"/>
        </authorList>
    </citation>
    <scope>NUCLEOTIDE SEQUENCE</scope>
</reference>
<protein>
    <submittedName>
        <fullName evidence="1">Uncharacterized protein</fullName>
    </submittedName>
</protein>
<keyword evidence="2" id="KW-1185">Reference proteome</keyword>
<organism evidence="1 2">
    <name type="scientific">Protopolystoma xenopodis</name>
    <dbReference type="NCBI Taxonomy" id="117903"/>
    <lineage>
        <taxon>Eukaryota</taxon>
        <taxon>Metazoa</taxon>
        <taxon>Spiralia</taxon>
        <taxon>Lophotrochozoa</taxon>
        <taxon>Platyhelminthes</taxon>
        <taxon>Monogenea</taxon>
        <taxon>Polyopisthocotylea</taxon>
        <taxon>Polystomatidea</taxon>
        <taxon>Polystomatidae</taxon>
        <taxon>Protopolystoma</taxon>
    </lineage>
</organism>
<sequence>MFECEPSRVFNIQRVLESKYNAAVIEAEDQLEPHELVMVDPELRLQINTLVDRLRERCEYIIRVFDNICEPELETTADQSRA</sequence>
<proteinExistence type="predicted"/>
<name>A0A448WCJ8_9PLAT</name>
<comment type="caution">
    <text evidence="1">The sequence shown here is derived from an EMBL/GenBank/DDBJ whole genome shotgun (WGS) entry which is preliminary data.</text>
</comment>
<dbReference type="EMBL" id="CAAALY010003984">
    <property type="protein sequence ID" value="VEL08446.1"/>
    <property type="molecule type" value="Genomic_DNA"/>
</dbReference>
<accession>A0A448WCJ8</accession>
<evidence type="ECO:0000313" key="1">
    <source>
        <dbReference type="EMBL" id="VEL08446.1"/>
    </source>
</evidence>
<dbReference type="AlphaFoldDB" id="A0A448WCJ8"/>
<dbReference type="Proteomes" id="UP000784294">
    <property type="component" value="Unassembled WGS sequence"/>
</dbReference>
<gene>
    <name evidence="1" type="ORF">PXEA_LOCUS1886</name>
</gene>